<keyword evidence="4 7" id="KW-1133">Transmembrane helix</keyword>
<comment type="similarity">
    <text evidence="6">Belongs to the ThrE exporter (TC 2.A.79) family.</text>
</comment>
<evidence type="ECO:0000256" key="6">
    <source>
        <dbReference type="ARBA" id="ARBA00034125"/>
    </source>
</evidence>
<dbReference type="EMBL" id="BMCB01000003">
    <property type="protein sequence ID" value="GGA85338.1"/>
    <property type="molecule type" value="Genomic_DNA"/>
</dbReference>
<feature type="transmembrane region" description="Helical" evidence="7">
    <location>
        <begin position="143"/>
        <end position="160"/>
    </location>
</feature>
<evidence type="ECO:0000313" key="12">
    <source>
        <dbReference type="Proteomes" id="UP000652995"/>
    </source>
</evidence>
<reference evidence="9" key="4">
    <citation type="submission" date="2024-05" db="EMBL/GenBank/DDBJ databases">
        <authorList>
            <person name="Sun Q."/>
            <person name="Sedlacek I."/>
        </authorList>
    </citation>
    <scope>NUCLEOTIDE SEQUENCE</scope>
    <source>
        <strain evidence="9">CCM 4175</strain>
    </source>
</reference>
<dbReference type="Pfam" id="PF06738">
    <property type="entry name" value="ThrE"/>
    <property type="match status" value="1"/>
</dbReference>
<feature type="transmembrane region" description="Helical" evidence="7">
    <location>
        <begin position="195"/>
        <end position="218"/>
    </location>
</feature>
<dbReference type="GO" id="GO:0022857">
    <property type="term" value="F:transmembrane transporter activity"/>
    <property type="evidence" value="ECO:0007669"/>
    <property type="project" value="InterPro"/>
</dbReference>
<dbReference type="AlphaFoldDB" id="A0A240BVG0"/>
<evidence type="ECO:0000313" key="11">
    <source>
        <dbReference type="Proteomes" id="UP000243706"/>
    </source>
</evidence>
<dbReference type="Proteomes" id="UP000652995">
    <property type="component" value="Unassembled WGS sequence"/>
</dbReference>
<reference evidence="10 11" key="2">
    <citation type="submission" date="2017-06" db="EMBL/GenBank/DDBJ databases">
        <authorList>
            <consortium name="Pathogen Informatics"/>
        </authorList>
    </citation>
    <scope>NUCLEOTIDE SEQUENCE [LARGE SCALE GENOMIC DNA]</scope>
    <source>
        <strain evidence="10 11">NCTC13833</strain>
    </source>
</reference>
<feature type="transmembrane region" description="Helical" evidence="7">
    <location>
        <begin position="172"/>
        <end position="189"/>
    </location>
</feature>
<keyword evidence="3 7" id="KW-0812">Transmembrane</keyword>
<name>A0A240BVG0_9STAP</name>
<sequence length="251" mass="27913">MIQSKPSDQDVMNIVMLAGRILLECGAEANRVEDTMHRIAIAYGYEETQGYALNIFINFSLSPDHDTRMVKIKKNDTNLHKVFLVNHISRQIAQQKVSYEEAYQTLKRIDKTSHRYALWHKMLFAGLISMGFLYLQGGGWQDLLPAVLAGALGYFVTEYMKGKQLTLFIPDFLGAFVIGAVAIPLNHWIGSPNLAATITAGVMPIVPGVLITTAIQDLFERHMLMFTAKFLEAIVTSFAIGAGITTAFILL</sequence>
<proteinExistence type="inferred from homology"/>
<evidence type="ECO:0000256" key="2">
    <source>
        <dbReference type="ARBA" id="ARBA00022475"/>
    </source>
</evidence>
<dbReference type="GO" id="GO:0005886">
    <property type="term" value="C:plasma membrane"/>
    <property type="evidence" value="ECO:0007669"/>
    <property type="project" value="UniProtKB-SubCell"/>
</dbReference>
<organism evidence="10 11">
    <name type="scientific">Staphylococcus muscae</name>
    <dbReference type="NCBI Taxonomy" id="1294"/>
    <lineage>
        <taxon>Bacteria</taxon>
        <taxon>Bacillati</taxon>
        <taxon>Bacillota</taxon>
        <taxon>Bacilli</taxon>
        <taxon>Bacillales</taxon>
        <taxon>Staphylococcaceae</taxon>
        <taxon>Staphylococcus</taxon>
    </lineage>
</organism>
<feature type="transmembrane region" description="Helical" evidence="7">
    <location>
        <begin position="116"/>
        <end position="137"/>
    </location>
</feature>
<dbReference type="PANTHER" id="PTHR34390:SF2">
    <property type="entry name" value="SUCCINATE TRANSPORTER SUBUNIT YJJP-RELATED"/>
    <property type="match status" value="1"/>
</dbReference>
<evidence type="ECO:0000256" key="5">
    <source>
        <dbReference type="ARBA" id="ARBA00023136"/>
    </source>
</evidence>
<evidence type="ECO:0000256" key="1">
    <source>
        <dbReference type="ARBA" id="ARBA00004651"/>
    </source>
</evidence>
<dbReference type="InterPro" id="IPR010619">
    <property type="entry name" value="ThrE-like_N"/>
</dbReference>
<feature type="domain" description="Threonine/serine exporter-like N-terminal" evidence="8">
    <location>
        <begin position="14"/>
        <end position="250"/>
    </location>
</feature>
<comment type="subcellular location">
    <subcellularLocation>
        <location evidence="1">Cell membrane</location>
        <topology evidence="1">Multi-pass membrane protein</topology>
    </subcellularLocation>
</comment>
<evidence type="ECO:0000256" key="3">
    <source>
        <dbReference type="ARBA" id="ARBA00022692"/>
    </source>
</evidence>
<evidence type="ECO:0000256" key="4">
    <source>
        <dbReference type="ARBA" id="ARBA00022989"/>
    </source>
</evidence>
<evidence type="ECO:0000313" key="9">
    <source>
        <dbReference type="EMBL" id="GGA85338.1"/>
    </source>
</evidence>
<evidence type="ECO:0000313" key="10">
    <source>
        <dbReference type="EMBL" id="SNV99352.1"/>
    </source>
</evidence>
<protein>
    <submittedName>
        <fullName evidence="10">Membrane protein</fullName>
    </submittedName>
</protein>
<evidence type="ECO:0000259" key="8">
    <source>
        <dbReference type="Pfam" id="PF06738"/>
    </source>
</evidence>
<keyword evidence="2" id="KW-1003">Cell membrane</keyword>
<gene>
    <name evidence="10" type="primary">yjjP</name>
    <name evidence="9" type="ORF">GCM10007183_06900</name>
    <name evidence="10" type="ORF">SAMEA4412661_00265</name>
</gene>
<reference evidence="9" key="1">
    <citation type="journal article" date="2014" name="Int. J. Syst. Evol. Microbiol.">
        <title>Complete genome of a new Firmicutes species belonging to the dominant human colonic microbiota ('Ruminococcus bicirculans') reveals two chromosomes and a selective capacity to utilize plant glucans.</title>
        <authorList>
            <consortium name="NISC Comparative Sequencing Program"/>
            <person name="Wegmann U."/>
            <person name="Louis P."/>
            <person name="Goesmann A."/>
            <person name="Henrissat B."/>
            <person name="Duncan S.H."/>
            <person name="Flint H.J."/>
        </authorList>
    </citation>
    <scope>NUCLEOTIDE SEQUENCE</scope>
    <source>
        <strain evidence="9">CCM 4175</strain>
    </source>
</reference>
<dbReference type="GO" id="GO:0015744">
    <property type="term" value="P:succinate transport"/>
    <property type="evidence" value="ECO:0007669"/>
    <property type="project" value="TreeGrafter"/>
</dbReference>
<dbReference type="EMBL" id="LT906464">
    <property type="protein sequence ID" value="SNV99352.1"/>
    <property type="molecule type" value="Genomic_DNA"/>
</dbReference>
<feature type="transmembrane region" description="Helical" evidence="7">
    <location>
        <begin position="230"/>
        <end position="250"/>
    </location>
</feature>
<keyword evidence="5 7" id="KW-0472">Membrane</keyword>
<dbReference type="InterPro" id="IPR050539">
    <property type="entry name" value="ThrE_Dicarb/AminoAcid_Exp"/>
</dbReference>
<dbReference type="Proteomes" id="UP000243706">
    <property type="component" value="Chromosome 1"/>
</dbReference>
<accession>A0A240BVG0</accession>
<keyword evidence="12" id="KW-1185">Reference proteome</keyword>
<evidence type="ECO:0000256" key="7">
    <source>
        <dbReference type="SAM" id="Phobius"/>
    </source>
</evidence>
<reference evidence="12" key="3">
    <citation type="journal article" date="2019" name="Int. J. Syst. Evol. Microbiol.">
        <title>The Global Catalogue of Microorganisms (GCM) 10K type strain sequencing project: providing services to taxonomists for standard genome sequencing and annotation.</title>
        <authorList>
            <consortium name="The Broad Institute Genomics Platform"/>
            <consortium name="The Broad Institute Genome Sequencing Center for Infectious Disease"/>
            <person name="Wu L."/>
            <person name="Ma J."/>
        </authorList>
    </citation>
    <scope>NUCLEOTIDE SEQUENCE [LARGE SCALE GENOMIC DNA]</scope>
    <source>
        <strain evidence="12">CCM 4175</strain>
    </source>
</reference>
<dbReference type="PANTHER" id="PTHR34390">
    <property type="entry name" value="UPF0442 PROTEIN YJJB-RELATED"/>
    <property type="match status" value="1"/>
</dbReference>